<dbReference type="Proteomes" id="UP001322138">
    <property type="component" value="Unassembled WGS sequence"/>
</dbReference>
<dbReference type="InterPro" id="IPR003673">
    <property type="entry name" value="CoA-Trfase_fam_III"/>
</dbReference>
<keyword evidence="4" id="KW-1185">Reference proteome</keyword>
<proteinExistence type="inferred from homology"/>
<dbReference type="PANTHER" id="PTHR48229">
    <property type="entry name" value="CAIB/BAIF FAMILY ENZYME (AFU_ORTHOLOGUE AFUA_1G05360)-RELATED"/>
    <property type="match status" value="1"/>
</dbReference>
<evidence type="ECO:0000256" key="2">
    <source>
        <dbReference type="SAM" id="MobiDB-lite"/>
    </source>
</evidence>
<comment type="caution">
    <text evidence="3">The sequence shown here is derived from an EMBL/GenBank/DDBJ whole genome shotgun (WGS) entry which is preliminary data.</text>
</comment>
<dbReference type="RefSeq" id="XP_062728544.1">
    <property type="nucleotide sequence ID" value="XM_062882496.1"/>
</dbReference>
<dbReference type="PANTHER" id="PTHR48229:SF1">
    <property type="entry name" value="ALPHA METHYLACYL-COA RACEMASE-RELATED"/>
    <property type="match status" value="1"/>
</dbReference>
<evidence type="ECO:0000313" key="3">
    <source>
        <dbReference type="EMBL" id="KAK4639568.1"/>
    </source>
</evidence>
<evidence type="ECO:0000313" key="4">
    <source>
        <dbReference type="Proteomes" id="UP001322138"/>
    </source>
</evidence>
<name>A0ABR0F860_9PEZI</name>
<accession>A0ABR0F860</accession>
<dbReference type="GeneID" id="87901978"/>
<feature type="region of interest" description="Disordered" evidence="2">
    <location>
        <begin position="1"/>
        <end position="37"/>
    </location>
</feature>
<gene>
    <name evidence="3" type="ORF">QC761_709440</name>
</gene>
<feature type="compositionally biased region" description="Basic residues" evidence="2">
    <location>
        <begin position="24"/>
        <end position="34"/>
    </location>
</feature>
<dbReference type="Pfam" id="PF02515">
    <property type="entry name" value="CoA_transf_3"/>
    <property type="match status" value="1"/>
</dbReference>
<dbReference type="SUPFAM" id="SSF89796">
    <property type="entry name" value="CoA-transferase family III (CaiB/BaiF)"/>
    <property type="match status" value="2"/>
</dbReference>
<comment type="similarity">
    <text evidence="1">Belongs to the CoA-transferase III family.</text>
</comment>
<feature type="compositionally biased region" description="Polar residues" evidence="2">
    <location>
        <begin position="1"/>
        <end position="13"/>
    </location>
</feature>
<protein>
    <submittedName>
        <fullName evidence="3">Uncharacterized protein</fullName>
    </submittedName>
</protein>
<dbReference type="InterPro" id="IPR052985">
    <property type="entry name" value="CoA-trans_III_biosynth/detox"/>
</dbReference>
<dbReference type="Gene3D" id="3.40.50.10540">
    <property type="entry name" value="Crotonobetainyl-coa:carnitine coa-transferase, domain 1"/>
    <property type="match status" value="1"/>
</dbReference>
<dbReference type="EMBL" id="JAFFGZ010000009">
    <property type="protein sequence ID" value="KAK4639568.1"/>
    <property type="molecule type" value="Genomic_DNA"/>
</dbReference>
<reference evidence="3 4" key="1">
    <citation type="journal article" date="2023" name="bioRxiv">
        <title>High-quality genome assemblies of four members of thePodospora anserinaspecies complex.</title>
        <authorList>
            <person name="Ament-Velasquez S.L."/>
            <person name="Vogan A.A."/>
            <person name="Wallerman O."/>
            <person name="Hartmann F."/>
            <person name="Gautier V."/>
            <person name="Silar P."/>
            <person name="Giraud T."/>
            <person name="Johannesson H."/>
        </authorList>
    </citation>
    <scope>NUCLEOTIDE SEQUENCE [LARGE SCALE GENOMIC DNA]</scope>
    <source>
        <strain evidence="3 4">CBS 112042</strain>
    </source>
</reference>
<organism evidence="3 4">
    <name type="scientific">Podospora bellae-mahoneyi</name>
    <dbReference type="NCBI Taxonomy" id="2093777"/>
    <lineage>
        <taxon>Eukaryota</taxon>
        <taxon>Fungi</taxon>
        <taxon>Dikarya</taxon>
        <taxon>Ascomycota</taxon>
        <taxon>Pezizomycotina</taxon>
        <taxon>Sordariomycetes</taxon>
        <taxon>Sordariomycetidae</taxon>
        <taxon>Sordariales</taxon>
        <taxon>Podosporaceae</taxon>
        <taxon>Podospora</taxon>
    </lineage>
</organism>
<dbReference type="InterPro" id="IPR023606">
    <property type="entry name" value="CoA-Trfase_III_dom_1_sf"/>
</dbReference>
<sequence length="653" mass="71468">MDSSPTMLDTTPLPSWERQWRGGSKSKRATKPLHKKEVNHVSQQTLLLFSQLRYYLGTWKMDNKQMSRVTPKPKPYSVIDGAREALTSLEELCRHELPGNFSTLAGNVNITSSSGQGNKVHFPSPLKEQDATAAIKGLEARVASVIAGLRYGAEKPSVTVDIDKISGFLMSAYLTTIDGMDKTDPGVKERIPDTDLNRAQSILYRRLSANLYSTKNPGEYYHIHGSLNADITLQMLGLPKHRPDLTDYRECIDTIEAAVMRHTAAELDELNLKNRQAGIKAYTWEQFQELPHGKAMCSQPPFTVKPNPLDTTTPPVPFSSSSGSGPRFALKGIKVLELCRIIAGPTIGRSLAAHGAQVVKITCPTLPDVPFFQLDVNTGKHCISLDLKSSAADRETFSSLLAEADVLIDGYRPGALAKLGYSPSLLAEVAKSRNKGFVYVVEDCFGGTGAEGAEWAHRPGWQQIADCVSGVAYAQGKFMGLENEPVVPPFPMSDYGTGGLGSVAAMVGLVRRATEGGSWVGRTSLVQYDVFLQKLGLLPEGEQERLRGVFREAEKGMGGGGFFELRHSDSVDEVGRRALRGMRGVVPFLFEGDHMMSEGFSKGFGGVVRWPREAVEVEGLRVGHVRVARPNGWDTGRNEGGMWEGWEEDEIRA</sequence>
<evidence type="ECO:0000256" key="1">
    <source>
        <dbReference type="ARBA" id="ARBA00008383"/>
    </source>
</evidence>